<name>A0ABP8CE60_9FLAO</name>
<dbReference type="PROSITE" id="PS50931">
    <property type="entry name" value="HTH_LYSR"/>
    <property type="match status" value="1"/>
</dbReference>
<gene>
    <name evidence="6" type="ORF">GCM10022291_27760</name>
</gene>
<dbReference type="Pfam" id="PF03466">
    <property type="entry name" value="LysR_substrate"/>
    <property type="match status" value="1"/>
</dbReference>
<keyword evidence="3" id="KW-0238">DNA-binding</keyword>
<comment type="caution">
    <text evidence="6">The sequence shown here is derived from an EMBL/GenBank/DDBJ whole genome shotgun (WGS) entry which is preliminary data.</text>
</comment>
<dbReference type="PANTHER" id="PTHR30346:SF0">
    <property type="entry name" value="HCA OPERON TRANSCRIPTIONAL ACTIVATOR HCAR"/>
    <property type="match status" value="1"/>
</dbReference>
<dbReference type="InterPro" id="IPR000847">
    <property type="entry name" value="LysR_HTH_N"/>
</dbReference>
<evidence type="ECO:0000256" key="1">
    <source>
        <dbReference type="ARBA" id="ARBA00009437"/>
    </source>
</evidence>
<dbReference type="EMBL" id="BAABCA010000006">
    <property type="protein sequence ID" value="GAA4238201.1"/>
    <property type="molecule type" value="Genomic_DNA"/>
</dbReference>
<evidence type="ECO:0000256" key="2">
    <source>
        <dbReference type="ARBA" id="ARBA00023015"/>
    </source>
</evidence>
<keyword evidence="4" id="KW-0804">Transcription</keyword>
<evidence type="ECO:0000259" key="5">
    <source>
        <dbReference type="PROSITE" id="PS50931"/>
    </source>
</evidence>
<dbReference type="Pfam" id="PF00126">
    <property type="entry name" value="HTH_1"/>
    <property type="match status" value="1"/>
</dbReference>
<evidence type="ECO:0000256" key="4">
    <source>
        <dbReference type="ARBA" id="ARBA00023163"/>
    </source>
</evidence>
<keyword evidence="2" id="KW-0805">Transcription regulation</keyword>
<dbReference type="CDD" id="cd05466">
    <property type="entry name" value="PBP2_LTTR_substrate"/>
    <property type="match status" value="1"/>
</dbReference>
<dbReference type="Gene3D" id="3.40.190.10">
    <property type="entry name" value="Periplasmic binding protein-like II"/>
    <property type="match status" value="2"/>
</dbReference>
<dbReference type="Gene3D" id="1.10.10.10">
    <property type="entry name" value="Winged helix-like DNA-binding domain superfamily/Winged helix DNA-binding domain"/>
    <property type="match status" value="1"/>
</dbReference>
<feature type="domain" description="HTH lysR-type" evidence="5">
    <location>
        <begin position="1"/>
        <end position="58"/>
    </location>
</feature>
<dbReference type="SUPFAM" id="SSF46785">
    <property type="entry name" value="Winged helix' DNA-binding domain"/>
    <property type="match status" value="1"/>
</dbReference>
<keyword evidence="7" id="KW-1185">Reference proteome</keyword>
<comment type="similarity">
    <text evidence="1">Belongs to the LysR transcriptional regulatory family.</text>
</comment>
<proteinExistence type="inferred from homology"/>
<dbReference type="InterPro" id="IPR005119">
    <property type="entry name" value="LysR_subst-bd"/>
</dbReference>
<dbReference type="PANTHER" id="PTHR30346">
    <property type="entry name" value="TRANSCRIPTIONAL DUAL REGULATOR HCAR-RELATED"/>
    <property type="match status" value="1"/>
</dbReference>
<evidence type="ECO:0000313" key="6">
    <source>
        <dbReference type="EMBL" id="GAA4238201.1"/>
    </source>
</evidence>
<reference evidence="7" key="1">
    <citation type="journal article" date="2019" name="Int. J. Syst. Evol. Microbiol.">
        <title>The Global Catalogue of Microorganisms (GCM) 10K type strain sequencing project: providing services to taxonomists for standard genome sequencing and annotation.</title>
        <authorList>
            <consortium name="The Broad Institute Genomics Platform"/>
            <consortium name="The Broad Institute Genome Sequencing Center for Infectious Disease"/>
            <person name="Wu L."/>
            <person name="Ma J."/>
        </authorList>
    </citation>
    <scope>NUCLEOTIDE SEQUENCE [LARGE SCALE GENOMIC DNA]</scope>
    <source>
        <strain evidence="7">JCM 17630</strain>
    </source>
</reference>
<dbReference type="InterPro" id="IPR036390">
    <property type="entry name" value="WH_DNA-bd_sf"/>
</dbReference>
<dbReference type="SUPFAM" id="SSF53850">
    <property type="entry name" value="Periplasmic binding protein-like II"/>
    <property type="match status" value="1"/>
</dbReference>
<accession>A0ABP8CE60</accession>
<dbReference type="PRINTS" id="PR00039">
    <property type="entry name" value="HTHLYSR"/>
</dbReference>
<protein>
    <submittedName>
        <fullName evidence="6">LysR substrate-binding domain-containing protein</fullName>
    </submittedName>
</protein>
<dbReference type="InterPro" id="IPR036388">
    <property type="entry name" value="WH-like_DNA-bd_sf"/>
</dbReference>
<evidence type="ECO:0000313" key="7">
    <source>
        <dbReference type="Proteomes" id="UP001501496"/>
    </source>
</evidence>
<sequence>MTTQHIKHFLILANELHFWKAAEKAFISQSSLSRQIQTLEDEINVQLFERDKRNVKLTDAGLFLKHKWTDVINNLDQINKQAKKIDEGITGFVSITYPGSIAFSYLPKFLELLNINLPDLKLELTEPKDEGHEKLLLDYQTDIAFSRDPIQNININSYKLNTEVICLVVPQNHWLNKDTLQKLSDLKDEKFIITGLHKKTFFASLLRHFFNTHNFEPKTVIESDFGGMIINLVSKGLGISILPLSFKFSYASNVRFIELDKHIDLYVSWRKSEVNKTTEKVINYAKQIEIKY</sequence>
<evidence type="ECO:0000256" key="3">
    <source>
        <dbReference type="ARBA" id="ARBA00023125"/>
    </source>
</evidence>
<organism evidence="6 7">
    <name type="scientific">Postechiella marina</name>
    <dbReference type="NCBI Taxonomy" id="943941"/>
    <lineage>
        <taxon>Bacteria</taxon>
        <taxon>Pseudomonadati</taxon>
        <taxon>Bacteroidota</taxon>
        <taxon>Flavobacteriia</taxon>
        <taxon>Flavobacteriales</taxon>
        <taxon>Flavobacteriaceae</taxon>
        <taxon>Postechiella</taxon>
    </lineage>
</organism>
<dbReference type="Proteomes" id="UP001501496">
    <property type="component" value="Unassembled WGS sequence"/>
</dbReference>
<dbReference type="RefSeq" id="WP_344788900.1">
    <property type="nucleotide sequence ID" value="NZ_BAABCA010000006.1"/>
</dbReference>